<keyword evidence="1" id="KW-0472">Membrane</keyword>
<protein>
    <submittedName>
        <fullName evidence="2">Uncharacterized protein</fullName>
    </submittedName>
</protein>
<dbReference type="Proteomes" id="UP000313849">
    <property type="component" value="Unassembled WGS sequence"/>
</dbReference>
<keyword evidence="3" id="KW-1185">Reference proteome</keyword>
<reference evidence="2 3" key="1">
    <citation type="submission" date="2019-06" db="EMBL/GenBank/DDBJ databases">
        <title>Draft genome sequence of Miniimonas arenae KCTC 19750T isolated from sea sand.</title>
        <authorList>
            <person name="Park S.-J."/>
        </authorList>
    </citation>
    <scope>NUCLEOTIDE SEQUENCE [LARGE SCALE GENOMIC DNA]</scope>
    <source>
        <strain evidence="2 3">KCTC 19750</strain>
    </source>
</reference>
<accession>A0A5C5BAY2</accession>
<keyword evidence="1" id="KW-0812">Transmembrane</keyword>
<feature type="transmembrane region" description="Helical" evidence="1">
    <location>
        <begin position="87"/>
        <end position="106"/>
    </location>
</feature>
<keyword evidence="1" id="KW-1133">Transmembrane helix</keyword>
<evidence type="ECO:0000256" key="1">
    <source>
        <dbReference type="SAM" id="Phobius"/>
    </source>
</evidence>
<comment type="caution">
    <text evidence="2">The sequence shown here is derived from an EMBL/GenBank/DDBJ whole genome shotgun (WGS) entry which is preliminary data.</text>
</comment>
<proteinExistence type="predicted"/>
<organism evidence="2 3">
    <name type="scientific">Miniimonas arenae</name>
    <dbReference type="NCBI Taxonomy" id="676201"/>
    <lineage>
        <taxon>Bacteria</taxon>
        <taxon>Bacillati</taxon>
        <taxon>Actinomycetota</taxon>
        <taxon>Actinomycetes</taxon>
        <taxon>Micrococcales</taxon>
        <taxon>Beutenbergiaceae</taxon>
        <taxon>Miniimonas</taxon>
    </lineage>
</organism>
<gene>
    <name evidence="2" type="ORF">FH969_10155</name>
</gene>
<evidence type="ECO:0000313" key="3">
    <source>
        <dbReference type="Proteomes" id="UP000313849"/>
    </source>
</evidence>
<dbReference type="RefSeq" id="WP_108718568.1">
    <property type="nucleotide sequence ID" value="NZ_VENP01000036.1"/>
</dbReference>
<evidence type="ECO:0000313" key="2">
    <source>
        <dbReference type="EMBL" id="TNU73684.1"/>
    </source>
</evidence>
<sequence length="110" mass="11160">MNTLPAHAAPTGLVLPTAPVVAASLVAGYAVARWTRRRPLGGVVLLAGGVLAGREWLRRGPALTAALSAAYVGAFVASHPLARRIGAWPSVFTVAAAAGAVAHVAYDRKA</sequence>
<dbReference type="AlphaFoldDB" id="A0A5C5BAY2"/>
<feature type="transmembrane region" description="Helical" evidence="1">
    <location>
        <begin position="12"/>
        <end position="32"/>
    </location>
</feature>
<name>A0A5C5BAY2_9MICO</name>
<dbReference type="OrthoDB" id="5244439at2"/>
<dbReference type="EMBL" id="VENP01000036">
    <property type="protein sequence ID" value="TNU73684.1"/>
    <property type="molecule type" value="Genomic_DNA"/>
</dbReference>